<gene>
    <name evidence="2" type="ORF">GCM10010302_30810</name>
</gene>
<protein>
    <submittedName>
        <fullName evidence="2">Uncharacterized protein</fullName>
    </submittedName>
</protein>
<dbReference type="EMBL" id="BAAABV010000015">
    <property type="protein sequence ID" value="GAA0290139.1"/>
    <property type="molecule type" value="Genomic_DNA"/>
</dbReference>
<reference evidence="3" key="1">
    <citation type="journal article" date="2019" name="Int. J. Syst. Evol. Microbiol.">
        <title>The Global Catalogue of Microorganisms (GCM) 10K type strain sequencing project: providing services to taxonomists for standard genome sequencing and annotation.</title>
        <authorList>
            <consortium name="The Broad Institute Genomics Platform"/>
            <consortium name="The Broad Institute Genome Sequencing Center for Infectious Disease"/>
            <person name="Wu L."/>
            <person name="Ma J."/>
        </authorList>
    </citation>
    <scope>NUCLEOTIDE SEQUENCE [LARGE SCALE GENOMIC DNA]</scope>
    <source>
        <strain evidence="3">JCM 4505</strain>
    </source>
</reference>
<evidence type="ECO:0000313" key="2">
    <source>
        <dbReference type="EMBL" id="GAA0290139.1"/>
    </source>
</evidence>
<comment type="caution">
    <text evidence="2">The sequence shown here is derived from an EMBL/GenBank/DDBJ whole genome shotgun (WGS) entry which is preliminary data.</text>
</comment>
<evidence type="ECO:0000313" key="3">
    <source>
        <dbReference type="Proteomes" id="UP001501867"/>
    </source>
</evidence>
<sequence length="63" mass="6443">MQINDSVTYADGGTGAETAAHDHPVGEVTLGAGGLLGLRSQLLRTTDSDAGALTGWTTGSHWF</sequence>
<feature type="region of interest" description="Disordered" evidence="1">
    <location>
        <begin position="1"/>
        <end position="22"/>
    </location>
</feature>
<name>A0ABP3F3K9_9ACTN</name>
<dbReference type="Proteomes" id="UP001501867">
    <property type="component" value="Unassembled WGS sequence"/>
</dbReference>
<proteinExistence type="predicted"/>
<evidence type="ECO:0000256" key="1">
    <source>
        <dbReference type="SAM" id="MobiDB-lite"/>
    </source>
</evidence>
<accession>A0ABP3F3K9</accession>
<organism evidence="2 3">
    <name type="scientific">Streptomyces polychromogenes</name>
    <dbReference type="NCBI Taxonomy" id="67342"/>
    <lineage>
        <taxon>Bacteria</taxon>
        <taxon>Bacillati</taxon>
        <taxon>Actinomycetota</taxon>
        <taxon>Actinomycetes</taxon>
        <taxon>Kitasatosporales</taxon>
        <taxon>Streptomycetaceae</taxon>
        <taxon>Streptomyces</taxon>
    </lineage>
</organism>
<keyword evidence="3" id="KW-1185">Reference proteome</keyword>